<evidence type="ECO:0000313" key="2">
    <source>
        <dbReference type="Proteomes" id="UP000695022"/>
    </source>
</evidence>
<feature type="region of interest" description="Disordered" evidence="1">
    <location>
        <begin position="112"/>
        <end position="135"/>
    </location>
</feature>
<feature type="region of interest" description="Disordered" evidence="1">
    <location>
        <begin position="1"/>
        <end position="72"/>
    </location>
</feature>
<feature type="compositionally biased region" description="Basic residues" evidence="1">
    <location>
        <begin position="264"/>
        <end position="278"/>
    </location>
</feature>
<evidence type="ECO:0000256" key="1">
    <source>
        <dbReference type="SAM" id="MobiDB-lite"/>
    </source>
</evidence>
<feature type="compositionally biased region" description="Basic and acidic residues" evidence="1">
    <location>
        <begin position="344"/>
        <end position="353"/>
    </location>
</feature>
<feature type="compositionally biased region" description="Low complexity" evidence="1">
    <location>
        <begin position="244"/>
        <end position="255"/>
    </location>
</feature>
<feature type="compositionally biased region" description="Basic and acidic residues" evidence="1">
    <location>
        <begin position="16"/>
        <end position="39"/>
    </location>
</feature>
<evidence type="ECO:0000313" key="3">
    <source>
        <dbReference type="RefSeq" id="XP_014667574.1"/>
    </source>
</evidence>
<name>A0ABM1E5V3_PRICU</name>
<sequence length="353" mass="36725">MTDDSRRRRAAKKERRREERRRACRMDEMLEQWERERRATATSGDGAPTPAPTPPTEAMSGGDAPTSAPTPPMTVSAAAVAALMAEMAAAAIAPEKATMGTVPTTMTVADDRRATAPTPPTVTTEGVASGGGSGASGGIIKVGTFSGVDEEPWDVFFSRFSPPEMAGGEYPPGERGDRHRAGAPGTPRGAVRDRRWGDRQSSGPDESAQGRWGELARVRSSAPTLGPPGNARLRGGPDREVVNAAATPGDAGGTPSLRSGPRVCHLRGHRRSRGRVRPGRPLWRAAPKAYHGPGPGAGEGGESRGIAGGRRCPDSSRRPGEHGCTGNAGDHPAAPGAPSVWGPAKDRARRDAG</sequence>
<gene>
    <name evidence="3" type="primary">LOC106809125</name>
</gene>
<feature type="compositionally biased region" description="Basic and acidic residues" evidence="1">
    <location>
        <begin position="311"/>
        <end position="321"/>
    </location>
</feature>
<feature type="region of interest" description="Disordered" evidence="1">
    <location>
        <begin position="164"/>
        <end position="353"/>
    </location>
</feature>
<keyword evidence="2" id="KW-1185">Reference proteome</keyword>
<reference evidence="3" key="1">
    <citation type="submission" date="2025-08" db="UniProtKB">
        <authorList>
            <consortium name="RefSeq"/>
        </authorList>
    </citation>
    <scope>IDENTIFICATION</scope>
</reference>
<proteinExistence type="predicted"/>
<protein>
    <submittedName>
        <fullName evidence="3">Collagen alpha-1(I) chain-like</fullName>
    </submittedName>
</protein>
<organism evidence="2 3">
    <name type="scientific">Priapulus caudatus</name>
    <name type="common">Priapulid worm</name>
    <dbReference type="NCBI Taxonomy" id="37621"/>
    <lineage>
        <taxon>Eukaryota</taxon>
        <taxon>Metazoa</taxon>
        <taxon>Ecdysozoa</taxon>
        <taxon>Scalidophora</taxon>
        <taxon>Priapulida</taxon>
        <taxon>Priapulimorpha</taxon>
        <taxon>Priapulimorphida</taxon>
        <taxon>Priapulidae</taxon>
        <taxon>Priapulus</taxon>
    </lineage>
</organism>
<accession>A0ABM1E5V3</accession>
<dbReference type="RefSeq" id="XP_014667574.1">
    <property type="nucleotide sequence ID" value="XM_014812088.1"/>
</dbReference>
<dbReference type="Proteomes" id="UP000695022">
    <property type="component" value="Unplaced"/>
</dbReference>
<dbReference type="GeneID" id="106809125"/>